<dbReference type="EMBL" id="NXIG01000009">
    <property type="protein sequence ID" value="RXI29941.1"/>
    <property type="molecule type" value="Genomic_DNA"/>
</dbReference>
<evidence type="ECO:0000313" key="4">
    <source>
        <dbReference type="Proteomes" id="UP000290588"/>
    </source>
</evidence>
<accession>A0A347U980</accession>
<sequence>MNREVTFHINNMAYTVNVNDNIYKELSKYLDLSKNNDTKDLLIAYLHLSQEYHLFKKDVEEITNKLARF</sequence>
<name>A0A347U980_9BACT</name>
<reference evidence="2 4" key="1">
    <citation type="submission" date="2017-09" db="EMBL/GenBank/DDBJ databases">
        <title>Genomics of the genus Arcobacter.</title>
        <authorList>
            <person name="Perez-Cataluna A."/>
            <person name="Figueras M.J."/>
            <person name="Salas-Masso N."/>
        </authorList>
    </citation>
    <scope>NUCLEOTIDE SEQUENCE [LARGE SCALE GENOMIC DNA]</scope>
    <source>
        <strain evidence="2 4">CECT 7837</strain>
    </source>
</reference>
<organism evidence="2 4">
    <name type="scientific">Arcobacter ellisii</name>
    <dbReference type="NCBI Taxonomy" id="913109"/>
    <lineage>
        <taxon>Bacteria</taxon>
        <taxon>Pseudomonadati</taxon>
        <taxon>Campylobacterota</taxon>
        <taxon>Epsilonproteobacteria</taxon>
        <taxon>Campylobacterales</taxon>
        <taxon>Arcobacteraceae</taxon>
        <taxon>Arcobacter</taxon>
    </lineage>
</organism>
<evidence type="ECO:0000313" key="2">
    <source>
        <dbReference type="EMBL" id="RXI29941.1"/>
    </source>
</evidence>
<dbReference type="EMBL" id="CP032097">
    <property type="protein sequence ID" value="AXX95408.1"/>
    <property type="molecule type" value="Genomic_DNA"/>
</dbReference>
<dbReference type="OrthoDB" id="5344324at2"/>
<keyword evidence="3" id="KW-1185">Reference proteome</keyword>
<dbReference type="RefSeq" id="WP_118917575.1">
    <property type="nucleotide sequence ID" value="NZ_CP032097.1"/>
</dbReference>
<evidence type="ECO:0000313" key="1">
    <source>
        <dbReference type="EMBL" id="AXX95408.1"/>
    </source>
</evidence>
<reference evidence="1 3" key="2">
    <citation type="submission" date="2018-08" db="EMBL/GenBank/DDBJ databases">
        <title>Complete genome of the Arcobacter ellisii type strain LMG 26155.</title>
        <authorList>
            <person name="Miller W.G."/>
            <person name="Yee E."/>
            <person name="Bono J.L."/>
        </authorList>
    </citation>
    <scope>NUCLEOTIDE SEQUENCE [LARGE SCALE GENOMIC DNA]</scope>
    <source>
        <strain evidence="1 3">LMG 26155</strain>
    </source>
</reference>
<protein>
    <submittedName>
        <fullName evidence="2">Uncharacterized protein</fullName>
    </submittedName>
</protein>
<dbReference type="Proteomes" id="UP000262582">
    <property type="component" value="Chromosome"/>
</dbReference>
<evidence type="ECO:0000313" key="3">
    <source>
        <dbReference type="Proteomes" id="UP000262582"/>
    </source>
</evidence>
<dbReference type="AlphaFoldDB" id="A0A347U980"/>
<gene>
    <name evidence="1" type="ORF">AELL_1755</name>
    <name evidence="2" type="ORF">CP962_09770</name>
</gene>
<dbReference type="KEGG" id="aell:AELL_1755"/>
<proteinExistence type="predicted"/>
<dbReference type="Proteomes" id="UP000290588">
    <property type="component" value="Unassembled WGS sequence"/>
</dbReference>